<keyword evidence="1 6" id="KW-0645">Protease</keyword>
<dbReference type="GO" id="GO:0016020">
    <property type="term" value="C:membrane"/>
    <property type="evidence" value="ECO:0007669"/>
    <property type="project" value="TreeGrafter"/>
</dbReference>
<dbReference type="PANTHER" id="PTHR22726:SF1">
    <property type="entry name" value="METALLOENDOPEPTIDASE OMA1, MITOCHONDRIAL"/>
    <property type="match status" value="1"/>
</dbReference>
<organism evidence="8 9">
    <name type="scientific">Candidatus Jidaibacter acanthamoebae</name>
    <dbReference type="NCBI Taxonomy" id="86105"/>
    <lineage>
        <taxon>Bacteria</taxon>
        <taxon>Pseudomonadati</taxon>
        <taxon>Pseudomonadota</taxon>
        <taxon>Alphaproteobacteria</taxon>
        <taxon>Rickettsiales</taxon>
        <taxon>Candidatus Midichloriaceae</taxon>
        <taxon>Candidatus Jidaibacter</taxon>
    </lineage>
</organism>
<comment type="cofactor">
    <cofactor evidence="6">
        <name>Zn(2+)</name>
        <dbReference type="ChEBI" id="CHEBI:29105"/>
    </cofactor>
    <text evidence="6">Binds 1 zinc ion per subunit.</text>
</comment>
<dbReference type="Proteomes" id="UP000031258">
    <property type="component" value="Unassembled WGS sequence"/>
</dbReference>
<dbReference type="SUPFAM" id="SSF48452">
    <property type="entry name" value="TPR-like"/>
    <property type="match status" value="1"/>
</dbReference>
<evidence type="ECO:0000256" key="3">
    <source>
        <dbReference type="ARBA" id="ARBA00022801"/>
    </source>
</evidence>
<evidence type="ECO:0000256" key="4">
    <source>
        <dbReference type="ARBA" id="ARBA00022833"/>
    </source>
</evidence>
<comment type="caution">
    <text evidence="8">The sequence shown here is derived from an EMBL/GenBank/DDBJ whole genome shotgun (WGS) entry which is preliminary data.</text>
</comment>
<dbReference type="GO" id="GO:0004222">
    <property type="term" value="F:metalloendopeptidase activity"/>
    <property type="evidence" value="ECO:0007669"/>
    <property type="project" value="InterPro"/>
</dbReference>
<evidence type="ECO:0000313" key="8">
    <source>
        <dbReference type="EMBL" id="KIE04444.1"/>
    </source>
</evidence>
<dbReference type="PANTHER" id="PTHR22726">
    <property type="entry name" value="METALLOENDOPEPTIDASE OMA1"/>
    <property type="match status" value="1"/>
</dbReference>
<accession>A0A0C1QFV3</accession>
<evidence type="ECO:0000256" key="6">
    <source>
        <dbReference type="RuleBase" id="RU003983"/>
    </source>
</evidence>
<keyword evidence="5 6" id="KW-0482">Metalloprotease</keyword>
<proteinExistence type="inferred from homology"/>
<evidence type="ECO:0000256" key="2">
    <source>
        <dbReference type="ARBA" id="ARBA00022723"/>
    </source>
</evidence>
<dbReference type="Gene3D" id="3.30.2010.10">
    <property type="entry name" value="Metalloproteases ('zincins'), catalytic domain"/>
    <property type="match status" value="1"/>
</dbReference>
<gene>
    <name evidence="8" type="ORF">NF27_HS00310</name>
</gene>
<evidence type="ECO:0000313" key="9">
    <source>
        <dbReference type="Proteomes" id="UP000031258"/>
    </source>
</evidence>
<feature type="domain" description="Peptidase M48" evidence="7">
    <location>
        <begin position="32"/>
        <end position="219"/>
    </location>
</feature>
<keyword evidence="3 6" id="KW-0378">Hydrolase</keyword>
<dbReference type="STRING" id="86105.NF27_HS00310"/>
<dbReference type="AlphaFoldDB" id="A0A0C1QFV3"/>
<evidence type="ECO:0000256" key="5">
    <source>
        <dbReference type="ARBA" id="ARBA00023049"/>
    </source>
</evidence>
<dbReference type="InterPro" id="IPR001915">
    <property type="entry name" value="Peptidase_M48"/>
</dbReference>
<keyword evidence="4 6" id="KW-0862">Zinc</keyword>
<evidence type="ECO:0000259" key="7">
    <source>
        <dbReference type="Pfam" id="PF01435"/>
    </source>
</evidence>
<dbReference type="GO" id="GO:0046872">
    <property type="term" value="F:metal ion binding"/>
    <property type="evidence" value="ECO:0007669"/>
    <property type="project" value="UniProtKB-KW"/>
</dbReference>
<dbReference type="CDD" id="cd07324">
    <property type="entry name" value="M48C_Oma1-like"/>
    <property type="match status" value="1"/>
</dbReference>
<dbReference type="RefSeq" id="WP_039458577.1">
    <property type="nucleotide sequence ID" value="NZ_JSWE01000186.1"/>
</dbReference>
<dbReference type="GO" id="GO:0051603">
    <property type="term" value="P:proteolysis involved in protein catabolic process"/>
    <property type="evidence" value="ECO:0007669"/>
    <property type="project" value="TreeGrafter"/>
</dbReference>
<protein>
    <recommendedName>
        <fullName evidence="7">Peptidase M48 domain-containing protein</fullName>
    </recommendedName>
</protein>
<dbReference type="InterPro" id="IPR051156">
    <property type="entry name" value="Mito/Outer_Membr_Metalloprot"/>
</dbReference>
<comment type="similarity">
    <text evidence="6">Belongs to the peptidase M48 family.</text>
</comment>
<evidence type="ECO:0000256" key="1">
    <source>
        <dbReference type="ARBA" id="ARBA00022670"/>
    </source>
</evidence>
<name>A0A0C1QFV3_9RICK</name>
<dbReference type="Pfam" id="PF01435">
    <property type="entry name" value="Peptidase_M48"/>
    <property type="match status" value="1"/>
</dbReference>
<dbReference type="OrthoDB" id="9814887at2"/>
<keyword evidence="2" id="KW-0479">Metal-binding</keyword>
<dbReference type="EMBL" id="JSWE01000186">
    <property type="protein sequence ID" value="KIE04444.1"/>
    <property type="molecule type" value="Genomic_DNA"/>
</dbReference>
<dbReference type="Gene3D" id="1.25.40.10">
    <property type="entry name" value="Tetratricopeptide repeat domain"/>
    <property type="match status" value="2"/>
</dbReference>
<dbReference type="InterPro" id="IPR011990">
    <property type="entry name" value="TPR-like_helical_dom_sf"/>
</dbReference>
<reference evidence="8 9" key="1">
    <citation type="submission" date="2014-11" db="EMBL/GenBank/DDBJ databases">
        <title>A Rickettsiales Symbiont of Amoebae With Ancient Features.</title>
        <authorList>
            <person name="Schulz F."/>
            <person name="Martijn J."/>
            <person name="Wascher F."/>
            <person name="Kostanjsek R."/>
            <person name="Ettema T.J."/>
            <person name="Horn M."/>
        </authorList>
    </citation>
    <scope>NUCLEOTIDE SEQUENCE [LARGE SCALE GENOMIC DNA]</scope>
    <source>
        <strain evidence="8 9">UWC36</strain>
    </source>
</reference>
<sequence>MHISKIIIFIAAFLICNTAHGMQIIIDEEAEEVITEIARPIFRAAGLPGKDLKIKIVGDKSINAFVMDNTNIFIFTDLITFSDNPDVLAGVIAHECAHIALGHISLTREKMESLKNKMIASTILGAAAGLLSGNFETFGAVALGGKHAAEMDFLKHSRIQESQADAAAIKYLEKIKLSPDGLSKLLRHLNSNERIFYKGSNPYLLTHPVSRERINYIKQNTNISLGSLPSSLNHKYKMIVAKVFAFTSPFKEVFKKYGGNDKPDLYAHSIAYYKIGKLKTALELIDKLLLVEPNNPYFIELKAQFLYENGKVNESITYYEKALKLKSTSTIFKIELASALITADSDLKKAGELLRSAIDVDRSNFSAWHSLGIVLGKENMTDYSYIALAHAFSIIGDTKTAKKFINSINSESNHIKDPFYISALEEAKTAIKK</sequence>
<keyword evidence="9" id="KW-1185">Reference proteome</keyword>